<dbReference type="KEGG" id="evi:Echvi_4010"/>
<organism evidence="2 3">
    <name type="scientific">Echinicola vietnamensis (strain DSM 17526 / LMG 23754 / KMM 6221)</name>
    <dbReference type="NCBI Taxonomy" id="926556"/>
    <lineage>
        <taxon>Bacteria</taxon>
        <taxon>Pseudomonadati</taxon>
        <taxon>Bacteroidota</taxon>
        <taxon>Cytophagia</taxon>
        <taxon>Cytophagales</taxon>
        <taxon>Cyclobacteriaceae</taxon>
        <taxon>Echinicola</taxon>
    </lineage>
</organism>
<feature type="signal peptide" evidence="1">
    <location>
        <begin position="1"/>
        <end position="21"/>
    </location>
</feature>
<dbReference type="PATRIC" id="fig|926556.3.peg.4219"/>
<keyword evidence="1" id="KW-0732">Signal</keyword>
<keyword evidence="3" id="KW-1185">Reference proteome</keyword>
<sequence>MKLKIALLAMVSLMLAGQVEAQNHFKEKSNYFVLTRNIKQLQPILLTAKTLAASDGEQFGEFHVVICGKAVKDLLDEKALSPILSKAKKYKVTLLACGFSLQKFDINPDELPLGISVTENGILYGFQLQKRGFYTITL</sequence>
<accession>L0G3V7</accession>
<dbReference type="Gene3D" id="3.40.1260.10">
    <property type="entry name" value="DsrEFH-like"/>
    <property type="match status" value="1"/>
</dbReference>
<dbReference type="HOGENOM" id="CLU_148749_0_0_10"/>
<dbReference type="InterPro" id="IPR003787">
    <property type="entry name" value="Sulphur_relay_DsrE/F-like"/>
</dbReference>
<dbReference type="EMBL" id="CP003346">
    <property type="protein sequence ID" value="AGA80217.1"/>
    <property type="molecule type" value="Genomic_DNA"/>
</dbReference>
<evidence type="ECO:0000313" key="3">
    <source>
        <dbReference type="Proteomes" id="UP000010796"/>
    </source>
</evidence>
<reference evidence="3" key="1">
    <citation type="submission" date="2012-02" db="EMBL/GenBank/DDBJ databases">
        <title>The complete genome of Echinicola vietnamensis DSM 17526.</title>
        <authorList>
            <person name="Lucas S."/>
            <person name="Copeland A."/>
            <person name="Lapidus A."/>
            <person name="Glavina del Rio T."/>
            <person name="Dalin E."/>
            <person name="Tice H."/>
            <person name="Bruce D."/>
            <person name="Goodwin L."/>
            <person name="Pitluck S."/>
            <person name="Peters L."/>
            <person name="Ovchinnikova G."/>
            <person name="Teshima H."/>
            <person name="Kyrpides N."/>
            <person name="Mavromatis K."/>
            <person name="Ivanova N."/>
            <person name="Brettin T."/>
            <person name="Detter J.C."/>
            <person name="Han C."/>
            <person name="Larimer F."/>
            <person name="Land M."/>
            <person name="Hauser L."/>
            <person name="Markowitz V."/>
            <person name="Cheng J.-F."/>
            <person name="Hugenholtz P."/>
            <person name="Woyke T."/>
            <person name="Wu D."/>
            <person name="Brambilla E."/>
            <person name="Klenk H.-P."/>
            <person name="Eisen J.A."/>
        </authorList>
    </citation>
    <scope>NUCLEOTIDE SEQUENCE [LARGE SCALE GENOMIC DNA]</scope>
    <source>
        <strain evidence="3">DSM 17526 / LMG 23754 / KMM 6221</strain>
    </source>
</reference>
<proteinExistence type="predicted"/>
<dbReference type="AlphaFoldDB" id="L0G3V7"/>
<dbReference type="Pfam" id="PF02635">
    <property type="entry name" value="DsrE"/>
    <property type="match status" value="1"/>
</dbReference>
<dbReference type="SUPFAM" id="SSF75169">
    <property type="entry name" value="DsrEFH-like"/>
    <property type="match status" value="1"/>
</dbReference>
<feature type="chain" id="PRO_5003942998" evidence="1">
    <location>
        <begin position="22"/>
        <end position="138"/>
    </location>
</feature>
<dbReference type="eggNOG" id="COG1416">
    <property type="taxonomic scope" value="Bacteria"/>
</dbReference>
<dbReference type="STRING" id="926556.Echvi_4010"/>
<evidence type="ECO:0000256" key="1">
    <source>
        <dbReference type="SAM" id="SignalP"/>
    </source>
</evidence>
<dbReference type="InterPro" id="IPR027396">
    <property type="entry name" value="DsrEFH-like"/>
</dbReference>
<evidence type="ECO:0000313" key="2">
    <source>
        <dbReference type="EMBL" id="AGA80217.1"/>
    </source>
</evidence>
<name>L0G3V7_ECHVK</name>
<gene>
    <name evidence="2" type="ordered locus">Echvi_4010</name>
</gene>
<dbReference type="Proteomes" id="UP000010796">
    <property type="component" value="Chromosome"/>
</dbReference>
<protein>
    <submittedName>
        <fullName evidence="2">DsrE/DsrF-like family protein</fullName>
    </submittedName>
</protein>
<dbReference type="RefSeq" id="WP_015267754.1">
    <property type="nucleotide sequence ID" value="NC_019904.1"/>
</dbReference>